<dbReference type="GeneID" id="18926002"/>
<dbReference type="HOGENOM" id="CLU_1030884_0_0_1"/>
<dbReference type="InParanoid" id="F4RWJ0"/>
<dbReference type="OrthoDB" id="10646601at2759"/>
<sequence>MSSSTKPISTKPYFNQIHKSRPKKSSPLTTEVIFNETERLSNKHIHLNKINSNFQIFLTLLIDGIMFTFLCFDLLPRILNLNTILKLNHQSLSNCLPFCSQHLSITSSLIYYTEKFTPNLHLQIALIGFLLSFKLIYALITLTSSPTSSSITPLKYLLRTTGAYLTLTAIAGIHSQTSQITPSRYSSLASITSATILLVILTISLIILFCSPILWLIHQIIEEEDRSSIITTSLKPSHSNPIPNLPMRWYPNQPASAISPHKRALIGPGF</sequence>
<evidence type="ECO:0000313" key="3">
    <source>
        <dbReference type="Proteomes" id="UP000001072"/>
    </source>
</evidence>
<dbReference type="KEGG" id="mlr:MELLADRAFT_117376"/>
<evidence type="ECO:0000256" key="1">
    <source>
        <dbReference type="SAM" id="Phobius"/>
    </source>
</evidence>
<dbReference type="VEuPathDB" id="FungiDB:MELLADRAFT_117376"/>
<keyword evidence="1" id="KW-0472">Membrane</keyword>
<proteinExistence type="predicted"/>
<keyword evidence="1" id="KW-0812">Transmembrane</keyword>
<keyword evidence="1" id="KW-1133">Transmembrane helix</keyword>
<dbReference type="Proteomes" id="UP000001072">
    <property type="component" value="Unassembled WGS sequence"/>
</dbReference>
<reference evidence="3" key="1">
    <citation type="journal article" date="2011" name="Proc. Natl. Acad. Sci. U.S.A.">
        <title>Obligate biotrophy features unraveled by the genomic analysis of rust fungi.</title>
        <authorList>
            <person name="Duplessis S."/>
            <person name="Cuomo C.A."/>
            <person name="Lin Y.-C."/>
            <person name="Aerts A."/>
            <person name="Tisserant E."/>
            <person name="Veneault-Fourrey C."/>
            <person name="Joly D.L."/>
            <person name="Hacquard S."/>
            <person name="Amselem J."/>
            <person name="Cantarel B.L."/>
            <person name="Chiu R."/>
            <person name="Coutinho P.M."/>
            <person name="Feau N."/>
            <person name="Field M."/>
            <person name="Frey P."/>
            <person name="Gelhaye E."/>
            <person name="Goldberg J."/>
            <person name="Grabherr M.G."/>
            <person name="Kodira C.D."/>
            <person name="Kohler A."/>
            <person name="Kuees U."/>
            <person name="Lindquist E.A."/>
            <person name="Lucas S.M."/>
            <person name="Mago R."/>
            <person name="Mauceli E."/>
            <person name="Morin E."/>
            <person name="Murat C."/>
            <person name="Pangilinan J.L."/>
            <person name="Park R."/>
            <person name="Pearson M."/>
            <person name="Quesneville H."/>
            <person name="Rouhier N."/>
            <person name="Sakthikumar S."/>
            <person name="Salamov A.A."/>
            <person name="Schmutz J."/>
            <person name="Selles B."/>
            <person name="Shapiro H."/>
            <person name="Tanguay P."/>
            <person name="Tuskan G.A."/>
            <person name="Henrissat B."/>
            <person name="Van de Peer Y."/>
            <person name="Rouze P."/>
            <person name="Ellis J.G."/>
            <person name="Dodds P.N."/>
            <person name="Schein J.E."/>
            <person name="Zhong S."/>
            <person name="Hamelin R.C."/>
            <person name="Grigoriev I.V."/>
            <person name="Szabo L.J."/>
            <person name="Martin F."/>
        </authorList>
    </citation>
    <scope>NUCLEOTIDE SEQUENCE [LARGE SCALE GENOMIC DNA]</scope>
    <source>
        <strain evidence="3">98AG31 / pathotype 3-4-7</strain>
    </source>
</reference>
<feature type="transmembrane region" description="Helical" evidence="1">
    <location>
        <begin position="194"/>
        <end position="217"/>
    </location>
</feature>
<dbReference type="AlphaFoldDB" id="F4RWJ0"/>
<keyword evidence="3" id="KW-1185">Reference proteome</keyword>
<organism evidence="3">
    <name type="scientific">Melampsora larici-populina (strain 98AG31 / pathotype 3-4-7)</name>
    <name type="common">Poplar leaf rust fungus</name>
    <dbReference type="NCBI Taxonomy" id="747676"/>
    <lineage>
        <taxon>Eukaryota</taxon>
        <taxon>Fungi</taxon>
        <taxon>Dikarya</taxon>
        <taxon>Basidiomycota</taxon>
        <taxon>Pucciniomycotina</taxon>
        <taxon>Pucciniomycetes</taxon>
        <taxon>Pucciniales</taxon>
        <taxon>Melampsoraceae</taxon>
        <taxon>Melampsora</taxon>
    </lineage>
</organism>
<dbReference type="RefSeq" id="XP_007413448.1">
    <property type="nucleotide sequence ID" value="XM_007413386.1"/>
</dbReference>
<accession>F4RWJ0</accession>
<dbReference type="EMBL" id="GL883125">
    <property type="protein sequence ID" value="EGG03313.1"/>
    <property type="molecule type" value="Genomic_DNA"/>
</dbReference>
<name>F4RWJ0_MELLP</name>
<evidence type="ECO:0000313" key="2">
    <source>
        <dbReference type="EMBL" id="EGG03313.1"/>
    </source>
</evidence>
<protein>
    <submittedName>
        <fullName evidence="2">Uncharacterized protein</fullName>
    </submittedName>
</protein>
<feature type="transmembrane region" description="Helical" evidence="1">
    <location>
        <begin position="124"/>
        <end position="144"/>
    </location>
</feature>
<feature type="transmembrane region" description="Helical" evidence="1">
    <location>
        <begin position="156"/>
        <end position="174"/>
    </location>
</feature>
<feature type="transmembrane region" description="Helical" evidence="1">
    <location>
        <begin position="54"/>
        <end position="75"/>
    </location>
</feature>
<gene>
    <name evidence="2" type="ORF">MELLADRAFT_117376</name>
</gene>